<dbReference type="InterPro" id="IPR036388">
    <property type="entry name" value="WH-like_DNA-bd_sf"/>
</dbReference>
<feature type="domain" description="O-methyltransferase C-terminal" evidence="4">
    <location>
        <begin position="285"/>
        <end position="403"/>
    </location>
</feature>
<accession>A0A550C3A3</accession>
<dbReference type="InterPro" id="IPR029063">
    <property type="entry name" value="SAM-dependent_MTases_sf"/>
</dbReference>
<dbReference type="SUPFAM" id="SSF53335">
    <property type="entry name" value="S-adenosyl-L-methionine-dependent methyltransferases"/>
    <property type="match status" value="1"/>
</dbReference>
<dbReference type="InterPro" id="IPR001077">
    <property type="entry name" value="COMT_C"/>
</dbReference>
<keyword evidence="2 5" id="KW-0808">Transferase</keyword>
<dbReference type="OrthoDB" id="2410195at2759"/>
<dbReference type="GO" id="GO:0032259">
    <property type="term" value="P:methylation"/>
    <property type="evidence" value="ECO:0007669"/>
    <property type="project" value="UniProtKB-KW"/>
</dbReference>
<reference evidence="5 6" key="1">
    <citation type="journal article" date="2019" name="New Phytol.">
        <title>Comparative genomics reveals unique wood-decay strategies and fruiting body development in the Schizophyllaceae.</title>
        <authorList>
            <person name="Almasi E."/>
            <person name="Sahu N."/>
            <person name="Krizsan K."/>
            <person name="Balint B."/>
            <person name="Kovacs G.M."/>
            <person name="Kiss B."/>
            <person name="Cseklye J."/>
            <person name="Drula E."/>
            <person name="Henrissat B."/>
            <person name="Nagy I."/>
            <person name="Chovatia M."/>
            <person name="Adam C."/>
            <person name="LaButti K."/>
            <person name="Lipzen A."/>
            <person name="Riley R."/>
            <person name="Grigoriev I.V."/>
            <person name="Nagy L.G."/>
        </authorList>
    </citation>
    <scope>NUCLEOTIDE SEQUENCE [LARGE SCALE GENOMIC DNA]</scope>
    <source>
        <strain evidence="5 6">NL-1724</strain>
    </source>
</reference>
<name>A0A550C3A3_9AGAR</name>
<dbReference type="Gene3D" id="3.40.50.150">
    <property type="entry name" value="Vaccinia Virus protein VP39"/>
    <property type="match status" value="1"/>
</dbReference>
<dbReference type="Pfam" id="PF00891">
    <property type="entry name" value="Methyltransf_2"/>
    <property type="match status" value="1"/>
</dbReference>
<evidence type="ECO:0000256" key="2">
    <source>
        <dbReference type="ARBA" id="ARBA00022679"/>
    </source>
</evidence>
<dbReference type="InterPro" id="IPR016461">
    <property type="entry name" value="COMT-like"/>
</dbReference>
<comment type="caution">
    <text evidence="5">The sequence shown here is derived from an EMBL/GenBank/DDBJ whole genome shotgun (WGS) entry which is preliminary data.</text>
</comment>
<evidence type="ECO:0000313" key="5">
    <source>
        <dbReference type="EMBL" id="TRM59285.1"/>
    </source>
</evidence>
<dbReference type="Gene3D" id="1.10.10.10">
    <property type="entry name" value="Winged helix-like DNA-binding domain superfamily/Winged helix DNA-binding domain"/>
    <property type="match status" value="1"/>
</dbReference>
<dbReference type="PANTHER" id="PTHR43712:SF2">
    <property type="entry name" value="O-METHYLTRANSFERASE CICE"/>
    <property type="match status" value="1"/>
</dbReference>
<protein>
    <submittedName>
        <fullName evidence="5">O-methyltransferase</fullName>
    </submittedName>
</protein>
<proteinExistence type="predicted"/>
<dbReference type="PROSITE" id="PS51683">
    <property type="entry name" value="SAM_OMT_II"/>
    <property type="match status" value="1"/>
</dbReference>
<dbReference type="AlphaFoldDB" id="A0A550C3A3"/>
<dbReference type="SUPFAM" id="SSF46785">
    <property type="entry name" value="Winged helix' DNA-binding domain"/>
    <property type="match status" value="1"/>
</dbReference>
<dbReference type="GO" id="GO:0008171">
    <property type="term" value="F:O-methyltransferase activity"/>
    <property type="evidence" value="ECO:0007669"/>
    <property type="project" value="InterPro"/>
</dbReference>
<dbReference type="PANTHER" id="PTHR43712">
    <property type="entry name" value="PUTATIVE (AFU_ORTHOLOGUE AFUA_4G14580)-RELATED"/>
    <property type="match status" value="1"/>
</dbReference>
<sequence length="479" mass="52593">MAATLRALASLISASADTIDARCAAAGTSFPDLEGAPGASAVSSEAVYDDPAISRSADIIIAAAGQLIAAVRRPQDSLFNLAYSVIIPAALRTANLACVPEIIREEAPVQCHVDVLAKKNNTDPLKLGKLTLYALLIAAGVLRLLVTHHVFREVEPNVFANNRISCVLDSGKDVSILKDSPLEKYVEAEGYCAIVDAMADEIGKALLHFPQTLIDPSRPGSDIHEMDTAFNRAFNFDRQIFDWYGLPENSFYLARVTEVLNDTRRLSPPGAIARAYPWGDVPEGATVVDVGGGLGLLAMDVMREYPKLNMIIQDRPGMLEEAKKYWHRQMPDTPVTFQAHDFFEPQPANKPVVYILSLILHDWSDEWSAKILRHMRNGALAETRIIIVEHVLQHACRTDNAADITPGANEDVFPEPLLPNGGLARANPYLLDVQMMGAMNGQEKTLEHMKRVLHMGGWKIEHISRVPNAFRPYIIAAPL</sequence>
<evidence type="ECO:0000256" key="1">
    <source>
        <dbReference type="ARBA" id="ARBA00022603"/>
    </source>
</evidence>
<dbReference type="Proteomes" id="UP000320762">
    <property type="component" value="Unassembled WGS sequence"/>
</dbReference>
<dbReference type="STRING" id="97359.A0A550C3A3"/>
<evidence type="ECO:0000256" key="3">
    <source>
        <dbReference type="ARBA" id="ARBA00022691"/>
    </source>
</evidence>
<dbReference type="InterPro" id="IPR036390">
    <property type="entry name" value="WH_DNA-bd_sf"/>
</dbReference>
<dbReference type="EMBL" id="VDMD01000029">
    <property type="protein sequence ID" value="TRM59285.1"/>
    <property type="molecule type" value="Genomic_DNA"/>
</dbReference>
<keyword evidence="3" id="KW-0949">S-adenosyl-L-methionine</keyword>
<organism evidence="5 6">
    <name type="scientific">Schizophyllum amplum</name>
    <dbReference type="NCBI Taxonomy" id="97359"/>
    <lineage>
        <taxon>Eukaryota</taxon>
        <taxon>Fungi</taxon>
        <taxon>Dikarya</taxon>
        <taxon>Basidiomycota</taxon>
        <taxon>Agaricomycotina</taxon>
        <taxon>Agaricomycetes</taxon>
        <taxon>Agaricomycetidae</taxon>
        <taxon>Agaricales</taxon>
        <taxon>Schizophyllaceae</taxon>
        <taxon>Schizophyllum</taxon>
    </lineage>
</organism>
<keyword evidence="1 5" id="KW-0489">Methyltransferase</keyword>
<keyword evidence="6" id="KW-1185">Reference proteome</keyword>
<evidence type="ECO:0000259" key="4">
    <source>
        <dbReference type="Pfam" id="PF00891"/>
    </source>
</evidence>
<gene>
    <name evidence="5" type="ORF">BD626DRAFT_409389</name>
</gene>
<evidence type="ECO:0000313" key="6">
    <source>
        <dbReference type="Proteomes" id="UP000320762"/>
    </source>
</evidence>